<dbReference type="AlphaFoldDB" id="A0A432VS13"/>
<sequence>MVILYVFIGPIIGNAVIALISGFTMLTSELSEPLAALSTTMLFFVMGLMFCHLMGGIQALLCGVAAALWQRERGQMPYLISVLFGFLTGLGFIFFLGSDSLLMSILFVSVHIVAVLGCNYLARKF</sequence>
<reference evidence="2 3" key="1">
    <citation type="journal article" date="2011" name="Front. Microbiol.">
        <title>Genomic signatures of strain selection and enhancement in Bacillus atrophaeus var. globigii, a historical biowarfare simulant.</title>
        <authorList>
            <person name="Gibbons H.S."/>
            <person name="Broomall S.M."/>
            <person name="McNew L.A."/>
            <person name="Daligault H."/>
            <person name="Chapman C."/>
            <person name="Bruce D."/>
            <person name="Karavis M."/>
            <person name="Krepps M."/>
            <person name="McGregor P.A."/>
            <person name="Hong C."/>
            <person name="Park K.H."/>
            <person name="Akmal A."/>
            <person name="Feldman A."/>
            <person name="Lin J.S."/>
            <person name="Chang W.E."/>
            <person name="Higgs B.W."/>
            <person name="Demirev P."/>
            <person name="Lindquist J."/>
            <person name="Liem A."/>
            <person name="Fochler E."/>
            <person name="Read T.D."/>
            <person name="Tapia R."/>
            <person name="Johnson S."/>
            <person name="Bishop-Lilly K.A."/>
            <person name="Detter C."/>
            <person name="Han C."/>
            <person name="Sozhamannan S."/>
            <person name="Rosenzweig C.N."/>
            <person name="Skowronski E.W."/>
        </authorList>
    </citation>
    <scope>NUCLEOTIDE SEQUENCE [LARGE SCALE GENOMIC DNA]</scope>
    <source>
        <strain evidence="2 3">AK5</strain>
    </source>
</reference>
<feature type="transmembrane region" description="Helical" evidence="1">
    <location>
        <begin position="41"/>
        <end position="69"/>
    </location>
</feature>
<keyword evidence="1" id="KW-0812">Transmembrane</keyword>
<evidence type="ECO:0000256" key="1">
    <source>
        <dbReference type="SAM" id="Phobius"/>
    </source>
</evidence>
<name>A0A432VS13_9GAMM</name>
<dbReference type="EMBL" id="PIPI01000006">
    <property type="protein sequence ID" value="RUO19153.1"/>
    <property type="molecule type" value="Genomic_DNA"/>
</dbReference>
<keyword evidence="1" id="KW-0472">Membrane</keyword>
<feature type="transmembrane region" description="Helical" evidence="1">
    <location>
        <begin position="76"/>
        <end position="95"/>
    </location>
</feature>
<keyword evidence="1" id="KW-1133">Transmembrane helix</keyword>
<accession>A0A432VS13</accession>
<proteinExistence type="predicted"/>
<dbReference type="Proteomes" id="UP000288212">
    <property type="component" value="Unassembled WGS sequence"/>
</dbReference>
<gene>
    <name evidence="2" type="ORF">CWE06_08945</name>
</gene>
<organism evidence="2 3">
    <name type="scientific">Aliidiomarina haloalkalitolerans</name>
    <dbReference type="NCBI Taxonomy" id="859059"/>
    <lineage>
        <taxon>Bacteria</taxon>
        <taxon>Pseudomonadati</taxon>
        <taxon>Pseudomonadota</taxon>
        <taxon>Gammaproteobacteria</taxon>
        <taxon>Alteromonadales</taxon>
        <taxon>Idiomarinaceae</taxon>
        <taxon>Aliidiomarina</taxon>
    </lineage>
</organism>
<feature type="transmembrane region" description="Helical" evidence="1">
    <location>
        <begin position="101"/>
        <end position="122"/>
    </location>
</feature>
<keyword evidence="3" id="KW-1185">Reference proteome</keyword>
<protein>
    <submittedName>
        <fullName evidence="2">Uncharacterized protein</fullName>
    </submittedName>
</protein>
<evidence type="ECO:0000313" key="2">
    <source>
        <dbReference type="EMBL" id="RUO19153.1"/>
    </source>
</evidence>
<comment type="caution">
    <text evidence="2">The sequence shown here is derived from an EMBL/GenBank/DDBJ whole genome shotgun (WGS) entry which is preliminary data.</text>
</comment>
<evidence type="ECO:0000313" key="3">
    <source>
        <dbReference type="Proteomes" id="UP000288212"/>
    </source>
</evidence>
<feature type="transmembrane region" description="Helical" evidence="1">
    <location>
        <begin position="7"/>
        <end position="26"/>
    </location>
</feature>